<gene>
    <name evidence="2" type="ORF">VA596_15495</name>
</gene>
<evidence type="ECO:0000313" key="3">
    <source>
        <dbReference type="Proteomes" id="UP001304298"/>
    </source>
</evidence>
<dbReference type="Proteomes" id="UP001304298">
    <property type="component" value="Unassembled WGS sequence"/>
</dbReference>
<organism evidence="2 3">
    <name type="scientific">Amycolatopsis heterodermiae</name>
    <dbReference type="NCBI Taxonomy" id="3110235"/>
    <lineage>
        <taxon>Bacteria</taxon>
        <taxon>Bacillati</taxon>
        <taxon>Actinomycetota</taxon>
        <taxon>Actinomycetes</taxon>
        <taxon>Pseudonocardiales</taxon>
        <taxon>Pseudonocardiaceae</taxon>
        <taxon>Amycolatopsis</taxon>
    </lineage>
</organism>
<dbReference type="InterPro" id="IPR050426">
    <property type="entry name" value="Glycosyltransferase_28"/>
</dbReference>
<dbReference type="PANTHER" id="PTHR48050">
    <property type="entry name" value="STEROL 3-BETA-GLUCOSYLTRANSFERASE"/>
    <property type="match status" value="1"/>
</dbReference>
<dbReference type="Gene3D" id="3.40.50.2000">
    <property type="entry name" value="Glycogen Phosphorylase B"/>
    <property type="match status" value="2"/>
</dbReference>
<dbReference type="SUPFAM" id="SSF53756">
    <property type="entry name" value="UDP-Glycosyltransferase/glycogen phosphorylase"/>
    <property type="match status" value="1"/>
</dbReference>
<dbReference type="InterPro" id="IPR010610">
    <property type="entry name" value="EryCIII-like_C"/>
</dbReference>
<protein>
    <submittedName>
        <fullName evidence="2">Glycosyltransferase</fullName>
    </submittedName>
</protein>
<dbReference type="InterPro" id="IPR002213">
    <property type="entry name" value="UDP_glucos_trans"/>
</dbReference>
<comment type="caution">
    <text evidence="2">The sequence shown here is derived from an EMBL/GenBank/DDBJ whole genome shotgun (WGS) entry which is preliminary data.</text>
</comment>
<reference evidence="2 3" key="1">
    <citation type="submission" date="2023-12" db="EMBL/GenBank/DDBJ databases">
        <title>Amycolatopsis sp. V23-08.</title>
        <authorList>
            <person name="Somphong A."/>
        </authorList>
    </citation>
    <scope>NUCLEOTIDE SEQUENCE [LARGE SCALE GENOMIC DNA]</scope>
    <source>
        <strain evidence="2 3">V23-08</strain>
    </source>
</reference>
<sequence>MTASTRPRIAVVSPPFASHARPLATVGAALAAEGADVTFACAPAFAGLAEEHGLPFGVLAFGDNANTGIAERTRQEAAGAARLAEFLEATRAGAIPALLAQARHRRADMLPDPAAVLASVREFDDRFRPDWYLVDQLAYAVTLALHALGRRWAAYCPGHPSYVLEGPGRFFGLPPYWPDAIRPGAGDLARLHAEAAANDRQFTELFAAFLAEHAPDRPAPPSAFGLTSAEAVLFNYPELPWLPDLPRGPALRFAGHCSDVGKTPLTGDWERRIGRLTGDGRRRLVLVSFGTFLSARDDVLSTVVTGLLRIPDVAVLVAAGDRAAPVRAAFAGNDRVEVEDQVPQRALLTRVAAVVHHGGNNTFTECLAAGVPALALPFSSDQFAVAHDLERIPAGRVLDPHGLTPQAVADAMADVLATAHRTRAAAHRLLAGRGPREAARGLLSAMGHLPAVDPRTMQI</sequence>
<name>A0ABU5R436_9PSEU</name>
<dbReference type="EMBL" id="JAYFSI010000002">
    <property type="protein sequence ID" value="MEA5360952.1"/>
    <property type="molecule type" value="Genomic_DNA"/>
</dbReference>
<feature type="domain" description="Erythromycin biosynthesis protein CIII-like C-terminal" evidence="1">
    <location>
        <begin position="316"/>
        <end position="428"/>
    </location>
</feature>
<keyword evidence="3" id="KW-1185">Reference proteome</keyword>
<dbReference type="Pfam" id="PF06722">
    <property type="entry name" value="EryCIII-like_C"/>
    <property type="match status" value="1"/>
</dbReference>
<evidence type="ECO:0000259" key="1">
    <source>
        <dbReference type="Pfam" id="PF06722"/>
    </source>
</evidence>
<dbReference type="PANTHER" id="PTHR48050:SF13">
    <property type="entry name" value="STEROL 3-BETA-GLUCOSYLTRANSFERASE UGT80A2"/>
    <property type="match status" value="1"/>
</dbReference>
<dbReference type="CDD" id="cd03784">
    <property type="entry name" value="GT1_Gtf-like"/>
    <property type="match status" value="1"/>
</dbReference>
<proteinExistence type="predicted"/>
<accession>A0ABU5R436</accession>
<evidence type="ECO:0000313" key="2">
    <source>
        <dbReference type="EMBL" id="MEA5360952.1"/>
    </source>
</evidence>
<dbReference type="RefSeq" id="WP_323327543.1">
    <property type="nucleotide sequence ID" value="NZ_JAYFSI010000002.1"/>
</dbReference>